<feature type="non-terminal residue" evidence="1">
    <location>
        <position position="1"/>
    </location>
</feature>
<evidence type="ECO:0000313" key="1">
    <source>
        <dbReference type="EMBL" id="RDY03067.1"/>
    </source>
</evidence>
<gene>
    <name evidence="1" type="ORF">CR513_13415</name>
</gene>
<accession>A0A371HJV3</accession>
<dbReference type="Proteomes" id="UP000257109">
    <property type="component" value="Unassembled WGS sequence"/>
</dbReference>
<organism evidence="1 2">
    <name type="scientific">Mucuna pruriens</name>
    <name type="common">Velvet bean</name>
    <name type="synonym">Dolichos pruriens</name>
    <dbReference type="NCBI Taxonomy" id="157652"/>
    <lineage>
        <taxon>Eukaryota</taxon>
        <taxon>Viridiplantae</taxon>
        <taxon>Streptophyta</taxon>
        <taxon>Embryophyta</taxon>
        <taxon>Tracheophyta</taxon>
        <taxon>Spermatophyta</taxon>
        <taxon>Magnoliopsida</taxon>
        <taxon>eudicotyledons</taxon>
        <taxon>Gunneridae</taxon>
        <taxon>Pentapetalae</taxon>
        <taxon>rosids</taxon>
        <taxon>fabids</taxon>
        <taxon>Fabales</taxon>
        <taxon>Fabaceae</taxon>
        <taxon>Papilionoideae</taxon>
        <taxon>50 kb inversion clade</taxon>
        <taxon>NPAAA clade</taxon>
        <taxon>indigoferoid/millettioid clade</taxon>
        <taxon>Phaseoleae</taxon>
        <taxon>Mucuna</taxon>
    </lineage>
</organism>
<evidence type="ECO:0000313" key="2">
    <source>
        <dbReference type="Proteomes" id="UP000257109"/>
    </source>
</evidence>
<protein>
    <recommendedName>
        <fullName evidence="3">Retrotransposon gag domain-containing protein</fullName>
    </recommendedName>
</protein>
<reference evidence="1" key="1">
    <citation type="submission" date="2018-05" db="EMBL/GenBank/DDBJ databases">
        <title>Draft genome of Mucuna pruriens seed.</title>
        <authorList>
            <person name="Nnadi N.E."/>
            <person name="Vos R."/>
            <person name="Hasami M.H."/>
            <person name="Devisetty U.K."/>
            <person name="Aguiy J.C."/>
        </authorList>
    </citation>
    <scope>NUCLEOTIDE SEQUENCE [LARGE SCALE GENOMIC DNA]</scope>
    <source>
        <strain evidence="1">JCA_2017</strain>
    </source>
</reference>
<name>A0A371HJV3_MUCPR</name>
<comment type="caution">
    <text evidence="1">The sequence shown here is derived from an EMBL/GenBank/DDBJ whole genome shotgun (WGS) entry which is preliminary data.</text>
</comment>
<dbReference type="AlphaFoldDB" id="A0A371HJV3"/>
<evidence type="ECO:0008006" key="3">
    <source>
        <dbReference type="Google" id="ProtNLM"/>
    </source>
</evidence>
<keyword evidence="2" id="KW-1185">Reference proteome</keyword>
<proteinExistence type="predicted"/>
<sequence length="73" mass="8818">MVNSWIDLKRDLRHRFVPSYDKPEDPLVLSSRLVRISSSYYARGMYIKLQRLYQGCRIVEDYYKEIEMGLMKP</sequence>
<dbReference type="EMBL" id="QJKJ01002396">
    <property type="protein sequence ID" value="RDY03067.1"/>
    <property type="molecule type" value="Genomic_DNA"/>
</dbReference>
<dbReference type="OrthoDB" id="1747743at2759"/>